<dbReference type="InterPro" id="IPR039143">
    <property type="entry name" value="GNPNAT1-like"/>
</dbReference>
<dbReference type="SUPFAM" id="SSF55729">
    <property type="entry name" value="Acyl-CoA N-acyltransferases (Nat)"/>
    <property type="match status" value="1"/>
</dbReference>
<name>A0A0B8P9D6_9VIBR</name>
<keyword evidence="2" id="KW-0808">Transferase</keyword>
<gene>
    <name evidence="2" type="ORF">JCM19232_151</name>
</gene>
<dbReference type="CDD" id="cd04301">
    <property type="entry name" value="NAT_SF"/>
    <property type="match status" value="1"/>
</dbReference>
<evidence type="ECO:0000313" key="3">
    <source>
        <dbReference type="Proteomes" id="UP000031670"/>
    </source>
</evidence>
<dbReference type="GO" id="GO:0004343">
    <property type="term" value="F:glucosamine 6-phosphate N-acetyltransferase activity"/>
    <property type="evidence" value="ECO:0007669"/>
    <property type="project" value="TreeGrafter"/>
</dbReference>
<organism evidence="2 3">
    <name type="scientific">Vibrio ishigakensis</name>
    <dbReference type="NCBI Taxonomy" id="1481914"/>
    <lineage>
        <taxon>Bacteria</taxon>
        <taxon>Pseudomonadati</taxon>
        <taxon>Pseudomonadota</taxon>
        <taxon>Gammaproteobacteria</taxon>
        <taxon>Vibrionales</taxon>
        <taxon>Vibrionaceae</taxon>
        <taxon>Vibrio</taxon>
    </lineage>
</organism>
<dbReference type="PANTHER" id="PTHR13355:SF11">
    <property type="entry name" value="GLUCOSAMINE 6-PHOSPHATE N-ACETYLTRANSFERASE"/>
    <property type="match status" value="1"/>
</dbReference>
<dbReference type="Proteomes" id="UP000031670">
    <property type="component" value="Unassembled WGS sequence"/>
</dbReference>
<dbReference type="InterPro" id="IPR000182">
    <property type="entry name" value="GNAT_dom"/>
</dbReference>
<feature type="domain" description="N-acetyltransferase" evidence="1">
    <location>
        <begin position="2"/>
        <end position="142"/>
    </location>
</feature>
<protein>
    <submittedName>
        <fullName evidence="2">GNAT family acetyltransferase yjcF</fullName>
    </submittedName>
</protein>
<reference evidence="2 3" key="1">
    <citation type="submission" date="2015-01" db="EMBL/GenBank/DDBJ databases">
        <title>Vibrio sp. C5 JCM 19232 whole genome shotgun sequence.</title>
        <authorList>
            <person name="Sawabe T."/>
            <person name="Meirelles P."/>
            <person name="Feng G."/>
            <person name="Sayaka M."/>
            <person name="Hattori M."/>
            <person name="Ohkuma M."/>
        </authorList>
    </citation>
    <scope>NUCLEOTIDE SEQUENCE [LARGE SCALE GENOMIC DNA]</scope>
    <source>
        <strain evidence="2 3">JCM19232</strain>
    </source>
</reference>
<dbReference type="InterPro" id="IPR016181">
    <property type="entry name" value="Acyl_CoA_acyltransferase"/>
</dbReference>
<dbReference type="Pfam" id="PF00583">
    <property type="entry name" value="Acetyltransf_1"/>
    <property type="match status" value="1"/>
</dbReference>
<dbReference type="EMBL" id="BBSA01000001">
    <property type="protein sequence ID" value="GAM59818.1"/>
    <property type="molecule type" value="Genomic_DNA"/>
</dbReference>
<evidence type="ECO:0000259" key="1">
    <source>
        <dbReference type="PROSITE" id="PS51186"/>
    </source>
</evidence>
<evidence type="ECO:0000313" key="2">
    <source>
        <dbReference type="EMBL" id="GAM59818.1"/>
    </source>
</evidence>
<sequence>MEVTIGASPELIEQAQAIRFQVFSVEQSIPSELDLDGLDSASVHALVMDGNQAIATARLLINPDGSSVMARVAVLEAYRGKGIASKVVTVVMNYAKQQGVDFIEIHAHSYLRNYYQKFGFDFIQEVEVVGGHQLIEMRYQSPRSQQAVSSTNADATS</sequence>
<reference evidence="2 3" key="2">
    <citation type="submission" date="2015-01" db="EMBL/GenBank/DDBJ databases">
        <authorList>
            <consortium name="NBRP consortium"/>
            <person name="Sawabe T."/>
            <person name="Meirelles P."/>
            <person name="Feng G."/>
            <person name="Sayaka M."/>
            <person name="Hattori M."/>
            <person name="Ohkuma M."/>
        </authorList>
    </citation>
    <scope>NUCLEOTIDE SEQUENCE [LARGE SCALE GENOMIC DNA]</scope>
    <source>
        <strain evidence="2 3">JCM19232</strain>
    </source>
</reference>
<proteinExistence type="predicted"/>
<comment type="caution">
    <text evidence="2">The sequence shown here is derived from an EMBL/GenBank/DDBJ whole genome shotgun (WGS) entry which is preliminary data.</text>
</comment>
<dbReference type="PANTHER" id="PTHR13355">
    <property type="entry name" value="GLUCOSAMINE 6-PHOSPHATE N-ACETYLTRANSFERASE"/>
    <property type="match status" value="1"/>
</dbReference>
<dbReference type="AlphaFoldDB" id="A0A0B8P9D6"/>
<dbReference type="Gene3D" id="3.40.630.30">
    <property type="match status" value="1"/>
</dbReference>
<dbReference type="PROSITE" id="PS51186">
    <property type="entry name" value="GNAT"/>
    <property type="match status" value="1"/>
</dbReference>
<accession>A0A0B8P9D6</accession>